<evidence type="ECO:0000256" key="6">
    <source>
        <dbReference type="ARBA" id="ARBA00022692"/>
    </source>
</evidence>
<evidence type="ECO:0000256" key="1">
    <source>
        <dbReference type="ARBA" id="ARBA00004141"/>
    </source>
</evidence>
<evidence type="ECO:0000313" key="11">
    <source>
        <dbReference type="EMBL" id="SUQ26033.1"/>
    </source>
</evidence>
<keyword evidence="2" id="KW-0813">Transport</keyword>
<dbReference type="GO" id="GO:0000103">
    <property type="term" value="P:sulfate assimilation"/>
    <property type="evidence" value="ECO:0007669"/>
    <property type="project" value="TreeGrafter"/>
</dbReference>
<gene>
    <name evidence="11" type="ORF">SAMN05661053_2838</name>
</gene>
<evidence type="ECO:0000256" key="7">
    <source>
        <dbReference type="ARBA" id="ARBA00022989"/>
    </source>
</evidence>
<evidence type="ECO:0000256" key="10">
    <source>
        <dbReference type="SAM" id="Phobius"/>
    </source>
</evidence>
<dbReference type="Pfam" id="PF07264">
    <property type="entry name" value="EI24"/>
    <property type="match status" value="1"/>
</dbReference>
<proteinExistence type="predicted"/>
<reference evidence="11 12" key="1">
    <citation type="submission" date="2017-08" db="EMBL/GenBank/DDBJ databases">
        <authorList>
            <person name="de Groot N.N."/>
        </authorList>
    </citation>
    <scope>NUCLEOTIDE SEQUENCE [LARGE SCALE GENOMIC DNA]</scope>
    <source>
        <strain evidence="11 12">HM2</strain>
    </source>
</reference>
<evidence type="ECO:0000256" key="2">
    <source>
        <dbReference type="ARBA" id="ARBA00022448"/>
    </source>
</evidence>
<dbReference type="GO" id="GO:0009675">
    <property type="term" value="F:high-affinity sulfate:proton symporter activity"/>
    <property type="evidence" value="ECO:0007669"/>
    <property type="project" value="TreeGrafter"/>
</dbReference>
<feature type="transmembrane region" description="Helical" evidence="10">
    <location>
        <begin position="34"/>
        <end position="60"/>
    </location>
</feature>
<dbReference type="InterPro" id="IPR059112">
    <property type="entry name" value="CysZ/EI24"/>
</dbReference>
<comment type="subcellular location">
    <subcellularLocation>
        <location evidence="1">Membrane</location>
        <topology evidence="1">Multi-pass membrane protein</topology>
    </subcellularLocation>
</comment>
<dbReference type="PANTHER" id="PTHR37468:SF1">
    <property type="entry name" value="SULFATE TRANSPORTER CYSZ"/>
    <property type="match status" value="1"/>
</dbReference>
<evidence type="ECO:0000256" key="4">
    <source>
        <dbReference type="ARBA" id="ARBA00022519"/>
    </source>
</evidence>
<keyword evidence="5" id="KW-0028">Amino-acid biosynthesis</keyword>
<evidence type="ECO:0000256" key="8">
    <source>
        <dbReference type="ARBA" id="ARBA00023032"/>
    </source>
</evidence>
<keyword evidence="9 10" id="KW-0472">Membrane</keyword>
<evidence type="ECO:0000256" key="5">
    <source>
        <dbReference type="ARBA" id="ARBA00022605"/>
    </source>
</evidence>
<keyword evidence="6 10" id="KW-0812">Transmembrane</keyword>
<keyword evidence="7 10" id="KW-1133">Transmembrane helix</keyword>
<dbReference type="GO" id="GO:0019344">
    <property type="term" value="P:cysteine biosynthetic process"/>
    <property type="evidence" value="ECO:0007669"/>
    <property type="project" value="TreeGrafter"/>
</dbReference>
<dbReference type="GO" id="GO:0005886">
    <property type="term" value="C:plasma membrane"/>
    <property type="evidence" value="ECO:0007669"/>
    <property type="project" value="TreeGrafter"/>
</dbReference>
<evidence type="ECO:0000256" key="3">
    <source>
        <dbReference type="ARBA" id="ARBA00022475"/>
    </source>
</evidence>
<keyword evidence="4" id="KW-0997">Cell inner membrane</keyword>
<sequence>MEQENVSIAKQFKTGFAAYIKAIRLIRANKLTRYLLIPAILNIIVVVAFIFSGVGIGDWINGIIERSTENMNGWIHAGMVAIKIILPIVFFALFIFIGGTIVNILMSPIYTFLSEKTETILTGKEFPFDMKQTLKDILRAVVIAVRNTAKQLVLTALCLLLNFIPVAGSVASLVLIFIINAYYFGFGFMDYTYERWRLSPKDSRKETHKLKFVAFATGAVYSLPLYLICGSFIAAFIGGVSTVAATLSQLELSEKSPS</sequence>
<evidence type="ECO:0000313" key="12">
    <source>
        <dbReference type="Proteomes" id="UP000255423"/>
    </source>
</evidence>
<organism evidence="11 12">
    <name type="scientific">Fibrobacter succinogenes</name>
    <name type="common">Bacteroides succinogenes</name>
    <dbReference type="NCBI Taxonomy" id="833"/>
    <lineage>
        <taxon>Bacteria</taxon>
        <taxon>Pseudomonadati</taxon>
        <taxon>Fibrobacterota</taxon>
        <taxon>Fibrobacteria</taxon>
        <taxon>Fibrobacterales</taxon>
        <taxon>Fibrobacteraceae</taxon>
        <taxon>Fibrobacter</taxon>
    </lineage>
</organism>
<dbReference type="AlphaFoldDB" id="A0A380S8T3"/>
<protein>
    <submittedName>
        <fullName evidence="11">CysZ protein</fullName>
    </submittedName>
</protein>
<keyword evidence="8" id="KW-0764">Sulfate transport</keyword>
<dbReference type="Proteomes" id="UP000255423">
    <property type="component" value="Unassembled WGS sequence"/>
</dbReference>
<keyword evidence="3" id="KW-1003">Cell membrane</keyword>
<dbReference type="EMBL" id="UHJL01000006">
    <property type="protein sequence ID" value="SUQ26033.1"/>
    <property type="molecule type" value="Genomic_DNA"/>
</dbReference>
<dbReference type="RefSeq" id="WP_109573631.1">
    <property type="nucleotide sequence ID" value="NZ_UHJL01000006.1"/>
</dbReference>
<name>A0A380S8T3_FIBSU</name>
<evidence type="ECO:0000256" key="9">
    <source>
        <dbReference type="ARBA" id="ARBA00023136"/>
    </source>
</evidence>
<accession>A0A380S8T3</accession>
<dbReference type="PANTHER" id="PTHR37468">
    <property type="entry name" value="SULFATE TRANSPORTER CYSZ"/>
    <property type="match status" value="1"/>
</dbReference>
<feature type="transmembrane region" description="Helical" evidence="10">
    <location>
        <begin position="212"/>
        <end position="237"/>
    </location>
</feature>
<feature type="transmembrane region" description="Helical" evidence="10">
    <location>
        <begin position="80"/>
        <end position="106"/>
    </location>
</feature>
<dbReference type="InterPro" id="IPR050480">
    <property type="entry name" value="CysZ-like"/>
</dbReference>